<gene>
    <name evidence="1" type="ORF">B0I08_10415</name>
</gene>
<keyword evidence="2" id="KW-1185">Reference proteome</keyword>
<accession>A0A2T0VDS2</accession>
<evidence type="ECO:0000313" key="2">
    <source>
        <dbReference type="Proteomes" id="UP000237983"/>
    </source>
</evidence>
<dbReference type="AlphaFoldDB" id="A0A2T0VDS2"/>
<proteinExistence type="predicted"/>
<dbReference type="Proteomes" id="UP000237983">
    <property type="component" value="Unassembled WGS sequence"/>
</dbReference>
<comment type="caution">
    <text evidence="1">The sequence shown here is derived from an EMBL/GenBank/DDBJ whole genome shotgun (WGS) entry which is preliminary data.</text>
</comment>
<name>A0A2T0VDS2_9MICO</name>
<protein>
    <submittedName>
        <fullName evidence="1">Uncharacterized protein</fullName>
    </submittedName>
</protein>
<sequence>MTDPTLRLPNSTFRAVLDLGQLPLETPPLPRRFMHPDLDADWDEENKVAALYVEFEDGQLHVEATEEGVEYHFHRGEDEEGSTRSPWGAADTDALVLWSAHLMAHIYPLLPDLISDAQEAADWHAAGLSVYARETGPVPLEIVEVEMEGELFLLPWLGSGHVENEHVDGNHHPIVLLWNPDQSIDPDITIARAWLDPRSGEPRSKAEPRVDWTAVGLDKAEVLSWLEGVYLNHHVLEDPAEAILRAALERIAGVTSR</sequence>
<dbReference type="OrthoDB" id="5099734at2"/>
<dbReference type="EMBL" id="PVTL01000004">
    <property type="protein sequence ID" value="PRY68313.1"/>
    <property type="molecule type" value="Genomic_DNA"/>
</dbReference>
<reference evidence="1 2" key="1">
    <citation type="submission" date="2018-03" db="EMBL/GenBank/DDBJ databases">
        <title>Genomic Encyclopedia of Type Strains, Phase III (KMG-III): the genomes of soil and plant-associated and newly described type strains.</title>
        <authorList>
            <person name="Whitman W."/>
        </authorList>
    </citation>
    <scope>NUCLEOTIDE SEQUENCE [LARGE SCALE GENOMIC DNA]</scope>
    <source>
        <strain evidence="1 2">CGMCC 1.12484</strain>
    </source>
</reference>
<dbReference type="RefSeq" id="WP_106211687.1">
    <property type="nucleotide sequence ID" value="NZ_PVTL01000004.1"/>
</dbReference>
<evidence type="ECO:0000313" key="1">
    <source>
        <dbReference type="EMBL" id="PRY68313.1"/>
    </source>
</evidence>
<organism evidence="1 2">
    <name type="scientific">Glaciihabitans tibetensis</name>
    <dbReference type="NCBI Taxonomy" id="1266600"/>
    <lineage>
        <taxon>Bacteria</taxon>
        <taxon>Bacillati</taxon>
        <taxon>Actinomycetota</taxon>
        <taxon>Actinomycetes</taxon>
        <taxon>Micrococcales</taxon>
        <taxon>Microbacteriaceae</taxon>
        <taxon>Glaciihabitans</taxon>
    </lineage>
</organism>